<protein>
    <recommendedName>
        <fullName evidence="11">DUF2029 domain-containing protein</fullName>
    </recommendedName>
</protein>
<evidence type="ECO:0000256" key="5">
    <source>
        <dbReference type="ARBA" id="ARBA00022989"/>
    </source>
</evidence>
<organism evidence="9 10">
    <name type="scientific">Candidatus Thermofonsia Clade 1 bacterium</name>
    <dbReference type="NCBI Taxonomy" id="2364210"/>
    <lineage>
        <taxon>Bacteria</taxon>
        <taxon>Bacillati</taxon>
        <taxon>Chloroflexota</taxon>
        <taxon>Candidatus Thermofontia</taxon>
        <taxon>Candidatus Thermofonsia Clade 1</taxon>
    </lineage>
</organism>
<dbReference type="AlphaFoldDB" id="A0A2M8PHB7"/>
<keyword evidence="5 8" id="KW-1133">Transmembrane helix</keyword>
<keyword evidence="3" id="KW-0808">Transferase</keyword>
<name>A0A2M8PHB7_9CHLR</name>
<evidence type="ECO:0000256" key="2">
    <source>
        <dbReference type="ARBA" id="ARBA00022475"/>
    </source>
</evidence>
<evidence type="ECO:0008006" key="11">
    <source>
        <dbReference type="Google" id="ProtNLM"/>
    </source>
</evidence>
<keyword evidence="6 8" id="KW-0472">Membrane</keyword>
<dbReference type="GO" id="GO:0016758">
    <property type="term" value="F:hexosyltransferase activity"/>
    <property type="evidence" value="ECO:0007669"/>
    <property type="project" value="InterPro"/>
</dbReference>
<comment type="caution">
    <text evidence="9">The sequence shown here is derived from an EMBL/GenBank/DDBJ whole genome shotgun (WGS) entry which is preliminary data.</text>
</comment>
<feature type="transmembrane region" description="Helical" evidence="8">
    <location>
        <begin position="159"/>
        <end position="182"/>
    </location>
</feature>
<keyword evidence="4 8" id="KW-0812">Transmembrane</keyword>
<comment type="similarity">
    <text evidence="7">Belongs to the glycosyltransferase 87 family.</text>
</comment>
<accession>A0A2M8PHB7</accession>
<evidence type="ECO:0000313" key="9">
    <source>
        <dbReference type="EMBL" id="PJF36933.1"/>
    </source>
</evidence>
<feature type="transmembrane region" description="Helical" evidence="8">
    <location>
        <begin position="188"/>
        <end position="207"/>
    </location>
</feature>
<evidence type="ECO:0000256" key="4">
    <source>
        <dbReference type="ARBA" id="ARBA00022692"/>
    </source>
</evidence>
<evidence type="ECO:0000256" key="7">
    <source>
        <dbReference type="ARBA" id="ARBA00024033"/>
    </source>
</evidence>
<feature type="transmembrane region" description="Helical" evidence="8">
    <location>
        <begin position="12"/>
        <end position="31"/>
    </location>
</feature>
<evidence type="ECO:0000256" key="3">
    <source>
        <dbReference type="ARBA" id="ARBA00022679"/>
    </source>
</evidence>
<proteinExistence type="inferred from homology"/>
<feature type="transmembrane region" description="Helical" evidence="8">
    <location>
        <begin position="73"/>
        <end position="99"/>
    </location>
</feature>
<dbReference type="Pfam" id="PF09594">
    <property type="entry name" value="GT87"/>
    <property type="match status" value="1"/>
</dbReference>
<evidence type="ECO:0000313" key="10">
    <source>
        <dbReference type="Proteomes" id="UP000229681"/>
    </source>
</evidence>
<feature type="transmembrane region" description="Helical" evidence="8">
    <location>
        <begin position="240"/>
        <end position="259"/>
    </location>
</feature>
<dbReference type="EMBL" id="PGTM01000023">
    <property type="protein sequence ID" value="PJF36933.1"/>
    <property type="molecule type" value="Genomic_DNA"/>
</dbReference>
<keyword evidence="2" id="KW-1003">Cell membrane</keyword>
<evidence type="ECO:0000256" key="6">
    <source>
        <dbReference type="ARBA" id="ARBA00023136"/>
    </source>
</evidence>
<sequence length="365" mass="40316">MRVFRQTCRLPQLILAAGLIALTGILVIGAISNLPIEGTPLGWDWQLIWTPIQNGQVDYANGSMRVTPWGLPMLLPLSFLSFRLSWSIVTFITLIAYLLSVPRAAAPWLWALYAILLFTAYPAMRHIADGNIEGFILIGVLLIAFGYNRRRALPLGIGLLIATAKPQTVWLLAVWVGIYLLWRWQPRAWLRVGAVVLAVVMPTMLLYGEAWWAMMQVGHQVGTPVDVSLLASLGRQGYPTLLFAVLAILIVGISSLLALRQPQQLREPHIGMLISASMLISPYTSSISLVTAFAFAVIGMLPLRPRLGAALLILINSLYLVPHETMRAYGAYLITCLLTLMWALCAWHIAQQVRSAPATFQIESA</sequence>
<dbReference type="Proteomes" id="UP000229681">
    <property type="component" value="Unassembled WGS sequence"/>
</dbReference>
<evidence type="ECO:0000256" key="8">
    <source>
        <dbReference type="SAM" id="Phobius"/>
    </source>
</evidence>
<evidence type="ECO:0000256" key="1">
    <source>
        <dbReference type="ARBA" id="ARBA00004651"/>
    </source>
</evidence>
<feature type="transmembrane region" description="Helical" evidence="8">
    <location>
        <begin position="329"/>
        <end position="350"/>
    </location>
</feature>
<dbReference type="GO" id="GO:0005886">
    <property type="term" value="C:plasma membrane"/>
    <property type="evidence" value="ECO:0007669"/>
    <property type="project" value="UniProtKB-SubCell"/>
</dbReference>
<dbReference type="InterPro" id="IPR018584">
    <property type="entry name" value="GT87"/>
</dbReference>
<reference evidence="9 10" key="1">
    <citation type="submission" date="2017-11" db="EMBL/GenBank/DDBJ databases">
        <title>Evolution of Phototrophy in the Chloroflexi Phylum Driven by Horizontal Gene Transfer.</title>
        <authorList>
            <person name="Ward L.M."/>
            <person name="Hemp J."/>
            <person name="Shih P.M."/>
            <person name="Mcglynn S.E."/>
            <person name="Fischer W."/>
        </authorList>
    </citation>
    <scope>NUCLEOTIDE SEQUENCE [LARGE SCALE GENOMIC DNA]</scope>
    <source>
        <strain evidence="9">JP3_13</strain>
    </source>
</reference>
<gene>
    <name evidence="9" type="ORF">CUN49_02900</name>
</gene>
<feature type="transmembrane region" description="Helical" evidence="8">
    <location>
        <begin position="106"/>
        <end position="124"/>
    </location>
</feature>
<comment type="subcellular location">
    <subcellularLocation>
        <location evidence="1">Cell membrane</location>
        <topology evidence="1">Multi-pass membrane protein</topology>
    </subcellularLocation>
</comment>
<feature type="transmembrane region" description="Helical" evidence="8">
    <location>
        <begin position="279"/>
        <end position="300"/>
    </location>
</feature>